<evidence type="ECO:0000313" key="2">
    <source>
        <dbReference type="Proteomes" id="UP000401081"/>
    </source>
</evidence>
<keyword evidence="2" id="KW-1185">Reference proteome</keyword>
<name>A0A485AWC3_KLUCR</name>
<sequence>MIIPTIIMDYVLLFSPHVWPIAPHSAEQRPAATGKSRIRRGFPEPHHRSAPVRLSISARSLSAIHHSPNRLGRTVSQQCAGSVKQFSRALGVLLRSRVLFSHRQIPPWLSALHESAVDRCATRPAPVGRGRAFACREGINVPIPAAQSAHQGIR</sequence>
<dbReference type="Proteomes" id="UP000401081">
    <property type="component" value="Unassembled WGS sequence"/>
</dbReference>
<evidence type="ECO:0000313" key="1">
    <source>
        <dbReference type="EMBL" id="VFS64902.1"/>
    </source>
</evidence>
<dbReference type="AlphaFoldDB" id="A0A485AWC3"/>
<gene>
    <name evidence="1" type="ORF">NCTC12993_03390</name>
</gene>
<accession>A0A485AWC3</accession>
<proteinExistence type="predicted"/>
<organism evidence="1 2">
    <name type="scientific">Kluyvera cryocrescens</name>
    <name type="common">Kluyvera citrophila</name>
    <dbReference type="NCBI Taxonomy" id="580"/>
    <lineage>
        <taxon>Bacteria</taxon>
        <taxon>Pseudomonadati</taxon>
        <taxon>Pseudomonadota</taxon>
        <taxon>Gammaproteobacteria</taxon>
        <taxon>Enterobacterales</taxon>
        <taxon>Enterobacteriaceae</taxon>
        <taxon>Kluyvera</taxon>
    </lineage>
</organism>
<dbReference type="EMBL" id="CAADJD010000018">
    <property type="protein sequence ID" value="VFS64902.1"/>
    <property type="molecule type" value="Genomic_DNA"/>
</dbReference>
<reference evidence="1 2" key="1">
    <citation type="submission" date="2019-03" db="EMBL/GenBank/DDBJ databases">
        <authorList>
            <consortium name="Pathogen Informatics"/>
        </authorList>
    </citation>
    <scope>NUCLEOTIDE SEQUENCE [LARGE SCALE GENOMIC DNA]</scope>
    <source>
        <strain evidence="1 2">NCTC12993</strain>
    </source>
</reference>
<protein>
    <submittedName>
        <fullName evidence="1">Uncharacterized protein</fullName>
    </submittedName>
</protein>